<dbReference type="InterPro" id="IPR007922">
    <property type="entry name" value="DciA-like"/>
</dbReference>
<evidence type="ECO:0008006" key="3">
    <source>
        <dbReference type="Google" id="ProtNLM"/>
    </source>
</evidence>
<protein>
    <recommendedName>
        <fullName evidence="3">DUF721 domain-containing protein</fullName>
    </recommendedName>
</protein>
<dbReference type="STRING" id="1127696.HMPREF9134_01036"/>
<comment type="caution">
    <text evidence="1">The sequence shown here is derived from an EMBL/GenBank/DDBJ whole genome shotgun (WGS) entry which is preliminary data.</text>
</comment>
<name>L1NCW7_9PORP</name>
<dbReference type="AlphaFoldDB" id="L1NCW7"/>
<dbReference type="EMBL" id="AMEQ01000029">
    <property type="protein sequence ID" value="EKY01130.1"/>
    <property type="molecule type" value="Genomic_DNA"/>
</dbReference>
<evidence type="ECO:0000313" key="1">
    <source>
        <dbReference type="EMBL" id="EKY01130.1"/>
    </source>
</evidence>
<dbReference type="Proteomes" id="UP000010408">
    <property type="component" value="Unassembled WGS sequence"/>
</dbReference>
<sequence length="96" mass="11483">MKRSETLDFRQALSNLWDEDPDMYEQLLVHRALEYLPVLLGKLHQWVREARIDEGVLRIRTSSPIARQELNLQLNTLRQQLNTYLHAELIRLVQVY</sequence>
<dbReference type="Pfam" id="PF05258">
    <property type="entry name" value="DciA"/>
    <property type="match status" value="1"/>
</dbReference>
<proteinExistence type="predicted"/>
<dbReference type="HOGENOM" id="CLU_183026_0_0_10"/>
<gene>
    <name evidence="1" type="ORF">HMPREF9134_01036</name>
</gene>
<dbReference type="PATRIC" id="fig|1127696.3.peg.939"/>
<dbReference type="RefSeq" id="WP_005469536.1">
    <property type="nucleotide sequence ID" value="NZ_KB291047.1"/>
</dbReference>
<accession>L1NCW7</accession>
<reference evidence="1 2" key="1">
    <citation type="submission" date="2012-05" db="EMBL/GenBank/DDBJ databases">
        <authorList>
            <person name="Weinstock G."/>
            <person name="Sodergren E."/>
            <person name="Lobos E.A."/>
            <person name="Fulton L."/>
            <person name="Fulton R."/>
            <person name="Courtney L."/>
            <person name="Fronick C."/>
            <person name="O'Laughlin M."/>
            <person name="Godfrey J."/>
            <person name="Wilson R.M."/>
            <person name="Miner T."/>
            <person name="Farmer C."/>
            <person name="Delehaunty K."/>
            <person name="Cordes M."/>
            <person name="Minx P."/>
            <person name="Tomlinson C."/>
            <person name="Chen J."/>
            <person name="Wollam A."/>
            <person name="Pepin K.H."/>
            <person name="Bhonagiri V."/>
            <person name="Zhang X."/>
            <person name="Suruliraj S."/>
            <person name="Warren W."/>
            <person name="Mitreva M."/>
            <person name="Mardis E.R."/>
            <person name="Wilson R.K."/>
        </authorList>
    </citation>
    <scope>NUCLEOTIDE SEQUENCE [LARGE SCALE GENOMIC DNA]</scope>
    <source>
        <strain evidence="1 2">F0037</strain>
    </source>
</reference>
<organism evidence="1 2">
    <name type="scientific">Porphyromonas catoniae F0037</name>
    <dbReference type="NCBI Taxonomy" id="1127696"/>
    <lineage>
        <taxon>Bacteria</taxon>
        <taxon>Pseudomonadati</taxon>
        <taxon>Bacteroidota</taxon>
        <taxon>Bacteroidia</taxon>
        <taxon>Bacteroidales</taxon>
        <taxon>Porphyromonadaceae</taxon>
        <taxon>Porphyromonas</taxon>
    </lineage>
</organism>
<evidence type="ECO:0000313" key="2">
    <source>
        <dbReference type="Proteomes" id="UP000010408"/>
    </source>
</evidence>